<dbReference type="GO" id="GO:0003677">
    <property type="term" value="F:DNA binding"/>
    <property type="evidence" value="ECO:0007669"/>
    <property type="project" value="InterPro"/>
</dbReference>
<dbReference type="InterPro" id="IPR036864">
    <property type="entry name" value="Zn2-C6_fun-type_DNA-bd_sf"/>
</dbReference>
<dbReference type="AlphaFoldDB" id="A0A9Q8YZN5"/>
<accession>A0A9Q8YZN5</accession>
<feature type="transmembrane region" description="Helical" evidence="9">
    <location>
        <begin position="112"/>
        <end position="136"/>
    </location>
</feature>
<evidence type="ECO:0000256" key="4">
    <source>
        <dbReference type="ARBA" id="ARBA00022723"/>
    </source>
</evidence>
<evidence type="ECO:0000256" key="7">
    <source>
        <dbReference type="ARBA" id="ARBA00023242"/>
    </source>
</evidence>
<keyword evidence="7" id="KW-0539">Nucleus</keyword>
<keyword evidence="4" id="KW-0479">Metal-binding</keyword>
<dbReference type="VEuPathDB" id="FungiDB:yc1106_00024"/>
<evidence type="ECO:0000256" key="2">
    <source>
        <dbReference type="ARBA" id="ARBA00022448"/>
    </source>
</evidence>
<dbReference type="Gene3D" id="1.20.1740.10">
    <property type="entry name" value="Amino acid/polyamine transporter I"/>
    <property type="match status" value="1"/>
</dbReference>
<keyword evidence="3 9" id="KW-0812">Transmembrane</keyword>
<feature type="region of interest" description="Disordered" evidence="8">
    <location>
        <begin position="398"/>
        <end position="498"/>
    </location>
</feature>
<dbReference type="PROSITE" id="PS50048">
    <property type="entry name" value="ZN2_CY6_FUNGAL_2"/>
    <property type="match status" value="1"/>
</dbReference>
<feature type="compositionally biased region" description="Polar residues" evidence="8">
    <location>
        <begin position="487"/>
        <end position="498"/>
    </location>
</feature>
<keyword evidence="5 9" id="KW-1133">Transmembrane helix</keyword>
<evidence type="ECO:0000256" key="1">
    <source>
        <dbReference type="ARBA" id="ARBA00004141"/>
    </source>
</evidence>
<dbReference type="InterPro" id="IPR002293">
    <property type="entry name" value="AA/rel_permease1"/>
</dbReference>
<dbReference type="Pfam" id="PF04082">
    <property type="entry name" value="Fungal_trans"/>
    <property type="match status" value="1"/>
</dbReference>
<name>A0A9Q8YZN5_CURCL</name>
<protein>
    <recommendedName>
        <fullName evidence="10">Zn(2)-C6 fungal-type domain-containing protein</fullName>
    </recommendedName>
</protein>
<dbReference type="SMART" id="SM00066">
    <property type="entry name" value="GAL4"/>
    <property type="match status" value="1"/>
</dbReference>
<dbReference type="GO" id="GO:0000981">
    <property type="term" value="F:DNA-binding transcription factor activity, RNA polymerase II-specific"/>
    <property type="evidence" value="ECO:0007669"/>
    <property type="project" value="InterPro"/>
</dbReference>
<keyword evidence="12" id="KW-1185">Reference proteome</keyword>
<gene>
    <name evidence="11" type="ORF">yc1106_00024</name>
</gene>
<feature type="domain" description="Zn(2)-C6 fungal-type" evidence="10">
    <location>
        <begin position="365"/>
        <end position="395"/>
    </location>
</feature>
<dbReference type="PANTHER" id="PTHR45649">
    <property type="entry name" value="AMINO-ACID PERMEASE BAT1"/>
    <property type="match status" value="1"/>
</dbReference>
<sequence>MTVQEIDKHSMTADEKRLAEMGHVQELERHFSKLSLIGLASTTTISWTGLGLGIVTEINAGGPGAIIYGFILVTILQCFLGASLAEFVSSYPTEGGMYHWIAAVAPRKQAPFLSFLTGWFTVCGWIFTTASTNLIYAQTLGALIALYHPNMTVKTWEIFVIYQGLNLLTASVVLFGNKVIPSLNRFSLFYLQIGWLVVLVTVVACAPTYQSPEFVFRTWINNTGWENNVIAFAVGLVNPLYSLGGLDGVTHITEEMPNIADIANVLGENISGGSCALGATIEHGFKGLPKIKTPGILPMALARKEFEHSQGFGHLNITDNCAPCRAPLTFSTTEFKILREIRQLDSPRAAASSSAPPKRIRLSLACDQCRKRKVKCDTETPKCRNCWLRDEVCETTDPRCPDAGPNIRRWATKDGLLPGRNPNATHQNQNQEASQATTQSATITASSSQQNNQSSTKGWAARYGSRTRSVTTALTEVSRPQQDAVYTPSSLASDQNSTDTAALSWTSRRYQEISAGNGRDSGAPDFDPDCVVNTDVSSGRVKYVGGSNLQGLAMFVDLYLRRNGLQDISSSFRHGMHHVEEFSLAPETVIPSLPDSQSLQVYLDTFFTRIWPIYPAVDRSSVEADIDYFQQLEQSSPGGLRGGLTSTRIPQLIVIFSIITLGADEAAGEPTEWGGTYLSAAYSLFAHLIASPYLTSVQASLLLAVTLRHRYKDGQAWHVLAQAIRIAHSIGLHRNIRSQSASASRPIIFTGAQAHVSIQRRIWWSCYALEKVMELESGRPSAINDDDVDQLPPDDFPEVFSEWIKLSRIFGQIARDVYRQHSSSASHLLSKIGRLDQQLSEWVTATPEYLKPGHGLFTSQGIARQSDQQHISSFIALQYYQAQITLLRASIVFSTHSFTAEVNRLDPTSPSRVRLLQAENICIAAARAIVQRTLELADHGIQSLVLAATQLLLAIVTLALHILKNPRKLMVRSDFELLTTAVKHAEAQFSRGGQPSRFIHGLQTLRNGVSVAVELEPGLDAARSNSVLDGRCDHGVATDGRDAMPLFTDQSLLMSGFMPEASLAGLSEDMGFEELWGSIGTYPFMGTALPNDPLL</sequence>
<dbReference type="OrthoDB" id="3037908at2759"/>
<feature type="transmembrane region" description="Helical" evidence="9">
    <location>
        <begin position="66"/>
        <end position="91"/>
    </location>
</feature>
<evidence type="ECO:0000313" key="12">
    <source>
        <dbReference type="Proteomes" id="UP001056012"/>
    </source>
</evidence>
<proteinExistence type="predicted"/>
<feature type="compositionally biased region" description="Low complexity" evidence="8">
    <location>
        <begin position="427"/>
        <end position="455"/>
    </location>
</feature>
<feature type="compositionally biased region" description="Polar residues" evidence="8">
    <location>
        <begin position="466"/>
        <end position="481"/>
    </location>
</feature>
<dbReference type="SMART" id="SM00906">
    <property type="entry name" value="Fungal_trans"/>
    <property type="match status" value="1"/>
</dbReference>
<dbReference type="GO" id="GO:0006351">
    <property type="term" value="P:DNA-templated transcription"/>
    <property type="evidence" value="ECO:0007669"/>
    <property type="project" value="InterPro"/>
</dbReference>
<evidence type="ECO:0000313" key="11">
    <source>
        <dbReference type="EMBL" id="USP72750.1"/>
    </source>
</evidence>
<dbReference type="Proteomes" id="UP001056012">
    <property type="component" value="Chromosome 1"/>
</dbReference>
<dbReference type="GO" id="GO:0016020">
    <property type="term" value="C:membrane"/>
    <property type="evidence" value="ECO:0007669"/>
    <property type="project" value="UniProtKB-SubCell"/>
</dbReference>
<dbReference type="Pfam" id="PF00172">
    <property type="entry name" value="Zn_clus"/>
    <property type="match status" value="1"/>
</dbReference>
<dbReference type="Gene3D" id="4.10.240.10">
    <property type="entry name" value="Zn(2)-C6 fungal-type DNA-binding domain"/>
    <property type="match status" value="1"/>
</dbReference>
<feature type="transmembrane region" description="Helical" evidence="9">
    <location>
        <begin position="944"/>
        <end position="963"/>
    </location>
</feature>
<feature type="transmembrane region" description="Helical" evidence="9">
    <location>
        <begin position="34"/>
        <end position="54"/>
    </location>
</feature>
<dbReference type="Pfam" id="PF13520">
    <property type="entry name" value="AA_permease_2"/>
    <property type="match status" value="1"/>
</dbReference>
<evidence type="ECO:0000259" key="10">
    <source>
        <dbReference type="PROSITE" id="PS50048"/>
    </source>
</evidence>
<comment type="subcellular location">
    <subcellularLocation>
        <location evidence="1">Membrane</location>
        <topology evidence="1">Multi-pass membrane protein</topology>
    </subcellularLocation>
</comment>
<dbReference type="InterPro" id="IPR007219">
    <property type="entry name" value="XnlR_reg_dom"/>
</dbReference>
<organism evidence="11 12">
    <name type="scientific">Curvularia clavata</name>
    <dbReference type="NCBI Taxonomy" id="95742"/>
    <lineage>
        <taxon>Eukaryota</taxon>
        <taxon>Fungi</taxon>
        <taxon>Dikarya</taxon>
        <taxon>Ascomycota</taxon>
        <taxon>Pezizomycotina</taxon>
        <taxon>Dothideomycetes</taxon>
        <taxon>Pleosporomycetidae</taxon>
        <taxon>Pleosporales</taxon>
        <taxon>Pleosporineae</taxon>
        <taxon>Pleosporaceae</taxon>
        <taxon>Curvularia</taxon>
    </lineage>
</organism>
<dbReference type="CDD" id="cd00067">
    <property type="entry name" value="GAL4"/>
    <property type="match status" value="1"/>
</dbReference>
<keyword evidence="2" id="KW-0813">Transport</keyword>
<evidence type="ECO:0000256" key="8">
    <source>
        <dbReference type="SAM" id="MobiDB-lite"/>
    </source>
</evidence>
<reference evidence="11" key="1">
    <citation type="submission" date="2021-12" db="EMBL/GenBank/DDBJ databases">
        <title>Curvularia clavata genome.</title>
        <authorList>
            <person name="Cao Y."/>
        </authorList>
    </citation>
    <scope>NUCLEOTIDE SEQUENCE</scope>
    <source>
        <strain evidence="11">Yc1106</strain>
    </source>
</reference>
<evidence type="ECO:0000256" key="3">
    <source>
        <dbReference type="ARBA" id="ARBA00022692"/>
    </source>
</evidence>
<dbReference type="GO" id="GO:0008270">
    <property type="term" value="F:zinc ion binding"/>
    <property type="evidence" value="ECO:0007669"/>
    <property type="project" value="InterPro"/>
</dbReference>
<dbReference type="CDD" id="cd12148">
    <property type="entry name" value="fungal_TF_MHR"/>
    <property type="match status" value="1"/>
</dbReference>
<dbReference type="PANTHER" id="PTHR45649:SF20">
    <property type="entry name" value="TRANSPORTER, PUTATIVE (EUROFUNG)-RELATED"/>
    <property type="match status" value="1"/>
</dbReference>
<keyword evidence="6 9" id="KW-0472">Membrane</keyword>
<dbReference type="EMBL" id="CP089274">
    <property type="protein sequence ID" value="USP72750.1"/>
    <property type="molecule type" value="Genomic_DNA"/>
</dbReference>
<feature type="transmembrane region" description="Helical" evidence="9">
    <location>
        <begin position="156"/>
        <end position="176"/>
    </location>
</feature>
<evidence type="ECO:0000256" key="6">
    <source>
        <dbReference type="ARBA" id="ARBA00023136"/>
    </source>
</evidence>
<dbReference type="SUPFAM" id="SSF57701">
    <property type="entry name" value="Zn2/Cys6 DNA-binding domain"/>
    <property type="match status" value="1"/>
</dbReference>
<dbReference type="InterPro" id="IPR001138">
    <property type="entry name" value="Zn2Cys6_DnaBD"/>
</dbReference>
<evidence type="ECO:0000256" key="5">
    <source>
        <dbReference type="ARBA" id="ARBA00022989"/>
    </source>
</evidence>
<dbReference type="GO" id="GO:0022857">
    <property type="term" value="F:transmembrane transporter activity"/>
    <property type="evidence" value="ECO:0007669"/>
    <property type="project" value="InterPro"/>
</dbReference>
<evidence type="ECO:0000256" key="9">
    <source>
        <dbReference type="SAM" id="Phobius"/>
    </source>
</evidence>
<feature type="transmembrane region" description="Helical" evidence="9">
    <location>
        <begin position="188"/>
        <end position="209"/>
    </location>
</feature>